<feature type="compositionally biased region" description="Basic and acidic residues" evidence="1">
    <location>
        <begin position="51"/>
        <end position="77"/>
    </location>
</feature>
<dbReference type="Proteomes" id="UP000759537">
    <property type="component" value="Unassembled WGS sequence"/>
</dbReference>
<gene>
    <name evidence="2" type="ORF">DFH94DRAFT_296996</name>
</gene>
<feature type="region of interest" description="Disordered" evidence="1">
    <location>
        <begin position="51"/>
        <end position="92"/>
    </location>
</feature>
<evidence type="ECO:0000256" key="1">
    <source>
        <dbReference type="SAM" id="MobiDB-lite"/>
    </source>
</evidence>
<organism evidence="2 3">
    <name type="scientific">Russula ochroleuca</name>
    <dbReference type="NCBI Taxonomy" id="152965"/>
    <lineage>
        <taxon>Eukaryota</taxon>
        <taxon>Fungi</taxon>
        <taxon>Dikarya</taxon>
        <taxon>Basidiomycota</taxon>
        <taxon>Agaricomycotina</taxon>
        <taxon>Agaricomycetes</taxon>
        <taxon>Russulales</taxon>
        <taxon>Russulaceae</taxon>
        <taxon>Russula</taxon>
    </lineage>
</organism>
<evidence type="ECO:0000313" key="2">
    <source>
        <dbReference type="EMBL" id="KAF8467489.1"/>
    </source>
</evidence>
<comment type="caution">
    <text evidence="2">The sequence shown here is derived from an EMBL/GenBank/DDBJ whole genome shotgun (WGS) entry which is preliminary data.</text>
</comment>
<protein>
    <recommendedName>
        <fullName evidence="4">SAP domain-containing protein</fullName>
    </recommendedName>
</protein>
<dbReference type="AlphaFoldDB" id="A0A9P5JX99"/>
<feature type="region of interest" description="Disordered" evidence="1">
    <location>
        <begin position="8"/>
        <end position="27"/>
    </location>
</feature>
<reference evidence="2" key="1">
    <citation type="submission" date="2019-10" db="EMBL/GenBank/DDBJ databases">
        <authorList>
            <consortium name="DOE Joint Genome Institute"/>
            <person name="Kuo A."/>
            <person name="Miyauchi S."/>
            <person name="Kiss E."/>
            <person name="Drula E."/>
            <person name="Kohler A."/>
            <person name="Sanchez-Garcia M."/>
            <person name="Andreopoulos B."/>
            <person name="Barry K.W."/>
            <person name="Bonito G."/>
            <person name="Buee M."/>
            <person name="Carver A."/>
            <person name="Chen C."/>
            <person name="Cichocki N."/>
            <person name="Clum A."/>
            <person name="Culley D."/>
            <person name="Crous P.W."/>
            <person name="Fauchery L."/>
            <person name="Girlanda M."/>
            <person name="Hayes R."/>
            <person name="Keri Z."/>
            <person name="LaButti K."/>
            <person name="Lipzen A."/>
            <person name="Lombard V."/>
            <person name="Magnuson J."/>
            <person name="Maillard F."/>
            <person name="Morin E."/>
            <person name="Murat C."/>
            <person name="Nolan M."/>
            <person name="Ohm R."/>
            <person name="Pangilinan J."/>
            <person name="Pereira M."/>
            <person name="Perotto S."/>
            <person name="Peter M."/>
            <person name="Riley R."/>
            <person name="Sitrit Y."/>
            <person name="Stielow B."/>
            <person name="Szollosi G."/>
            <person name="Zifcakova L."/>
            <person name="Stursova M."/>
            <person name="Spatafora J.W."/>
            <person name="Tedersoo L."/>
            <person name="Vaario L.-M."/>
            <person name="Yamada A."/>
            <person name="Yan M."/>
            <person name="Wang P."/>
            <person name="Xu J."/>
            <person name="Bruns T."/>
            <person name="Baldrian P."/>
            <person name="Vilgalys R."/>
            <person name="Henrissat B."/>
            <person name="Grigoriev I.V."/>
            <person name="Hibbett D."/>
            <person name="Nagy L.G."/>
            <person name="Martin F.M."/>
        </authorList>
    </citation>
    <scope>NUCLEOTIDE SEQUENCE</scope>
    <source>
        <strain evidence="2">Prilba</strain>
    </source>
</reference>
<evidence type="ECO:0008006" key="4">
    <source>
        <dbReference type="Google" id="ProtNLM"/>
    </source>
</evidence>
<sequence>MCGVVTRLQNQLQAKEKRRGTHTKRTQVEARVLTSEEGRLELQQLREEAHLKEQRQAEDVARKATEDQARHERRADNSRVFTGPLNNKRRRKEDLKDIAVALALPDGGKKDELLNRISNYFDEHPDLKTTPRFEGLFNARPRKRARLADIPGRPINCS</sequence>
<keyword evidence="3" id="KW-1185">Reference proteome</keyword>
<accession>A0A9P5JX99</accession>
<feature type="compositionally biased region" description="Basic residues" evidence="1">
    <location>
        <begin position="16"/>
        <end position="25"/>
    </location>
</feature>
<dbReference type="EMBL" id="WHVB01000036">
    <property type="protein sequence ID" value="KAF8467489.1"/>
    <property type="molecule type" value="Genomic_DNA"/>
</dbReference>
<name>A0A9P5JX99_9AGAM</name>
<dbReference type="OrthoDB" id="2650846at2759"/>
<evidence type="ECO:0000313" key="3">
    <source>
        <dbReference type="Proteomes" id="UP000759537"/>
    </source>
</evidence>
<reference evidence="2" key="2">
    <citation type="journal article" date="2020" name="Nat. Commun.">
        <title>Large-scale genome sequencing of mycorrhizal fungi provides insights into the early evolution of symbiotic traits.</title>
        <authorList>
            <person name="Miyauchi S."/>
            <person name="Kiss E."/>
            <person name="Kuo A."/>
            <person name="Drula E."/>
            <person name="Kohler A."/>
            <person name="Sanchez-Garcia M."/>
            <person name="Morin E."/>
            <person name="Andreopoulos B."/>
            <person name="Barry K.W."/>
            <person name="Bonito G."/>
            <person name="Buee M."/>
            <person name="Carver A."/>
            <person name="Chen C."/>
            <person name="Cichocki N."/>
            <person name="Clum A."/>
            <person name="Culley D."/>
            <person name="Crous P.W."/>
            <person name="Fauchery L."/>
            <person name="Girlanda M."/>
            <person name="Hayes R.D."/>
            <person name="Keri Z."/>
            <person name="LaButti K."/>
            <person name="Lipzen A."/>
            <person name="Lombard V."/>
            <person name="Magnuson J."/>
            <person name="Maillard F."/>
            <person name="Murat C."/>
            <person name="Nolan M."/>
            <person name="Ohm R.A."/>
            <person name="Pangilinan J."/>
            <person name="Pereira M.F."/>
            <person name="Perotto S."/>
            <person name="Peter M."/>
            <person name="Pfister S."/>
            <person name="Riley R."/>
            <person name="Sitrit Y."/>
            <person name="Stielow J.B."/>
            <person name="Szollosi G."/>
            <person name="Zifcakova L."/>
            <person name="Stursova M."/>
            <person name="Spatafora J.W."/>
            <person name="Tedersoo L."/>
            <person name="Vaario L.M."/>
            <person name="Yamada A."/>
            <person name="Yan M."/>
            <person name="Wang P."/>
            <person name="Xu J."/>
            <person name="Bruns T."/>
            <person name="Baldrian P."/>
            <person name="Vilgalys R."/>
            <person name="Dunand C."/>
            <person name="Henrissat B."/>
            <person name="Grigoriev I.V."/>
            <person name="Hibbett D."/>
            <person name="Nagy L.G."/>
            <person name="Martin F.M."/>
        </authorList>
    </citation>
    <scope>NUCLEOTIDE SEQUENCE</scope>
    <source>
        <strain evidence="2">Prilba</strain>
    </source>
</reference>
<proteinExistence type="predicted"/>